<comment type="caution">
    <text evidence="1">The sequence shown here is derived from an EMBL/GenBank/DDBJ whole genome shotgun (WGS) entry which is preliminary data.</text>
</comment>
<accession>A0ABU3R084</accession>
<dbReference type="PROSITE" id="PS51257">
    <property type="entry name" value="PROKAR_LIPOPROTEIN"/>
    <property type="match status" value="1"/>
</dbReference>
<protein>
    <submittedName>
        <fullName evidence="1">Uncharacterized protein</fullName>
    </submittedName>
</protein>
<organism evidence="1 2">
    <name type="scientific">Psychrosphaera aquimarina</name>
    <dbReference type="NCBI Taxonomy" id="2044854"/>
    <lineage>
        <taxon>Bacteria</taxon>
        <taxon>Pseudomonadati</taxon>
        <taxon>Pseudomonadota</taxon>
        <taxon>Gammaproteobacteria</taxon>
        <taxon>Alteromonadales</taxon>
        <taxon>Pseudoalteromonadaceae</taxon>
        <taxon>Psychrosphaera</taxon>
    </lineage>
</organism>
<keyword evidence="2" id="KW-1185">Reference proteome</keyword>
<evidence type="ECO:0000313" key="2">
    <source>
        <dbReference type="Proteomes" id="UP001257914"/>
    </source>
</evidence>
<dbReference type="Proteomes" id="UP001257914">
    <property type="component" value="Unassembled WGS sequence"/>
</dbReference>
<reference evidence="1 2" key="1">
    <citation type="submission" date="2023-10" db="EMBL/GenBank/DDBJ databases">
        <title>Psychrosphaera aquimaarina strain SW33 isolated from seawater.</title>
        <authorList>
            <person name="Bayburt H."/>
            <person name="Kim J.M."/>
            <person name="Choi B.J."/>
            <person name="Jeon C.O."/>
        </authorList>
    </citation>
    <scope>NUCLEOTIDE SEQUENCE [LARGE SCALE GENOMIC DNA]</scope>
    <source>
        <strain evidence="1 2">KCTC 52743</strain>
    </source>
</reference>
<dbReference type="RefSeq" id="WP_315946601.1">
    <property type="nucleotide sequence ID" value="NZ_JAWCUA010000007.1"/>
</dbReference>
<proteinExistence type="predicted"/>
<dbReference type="EMBL" id="JAWCUA010000007">
    <property type="protein sequence ID" value="MDU0112949.1"/>
    <property type="molecule type" value="Genomic_DNA"/>
</dbReference>
<evidence type="ECO:0000313" key="1">
    <source>
        <dbReference type="EMBL" id="MDU0112949.1"/>
    </source>
</evidence>
<sequence length="83" mass="9465">MYKLTIVLVFFLLLLGCQTKLDKAGYRHAADLTAWRELARYSNIELSYWGLTITANIQVVEGTGGRTMSSKILNYHQLMVIQI</sequence>
<gene>
    <name evidence="1" type="ORF">RT723_08060</name>
</gene>
<name>A0ABU3R084_9GAMM</name>